<dbReference type="Gene3D" id="6.10.280.40">
    <property type="match status" value="2"/>
</dbReference>
<reference evidence="9 10" key="1">
    <citation type="submission" date="2021-05" db="EMBL/GenBank/DDBJ databases">
        <title>Genome Assembly of Synthetic Allotetraploid Brassica napus Reveals Homoeologous Exchanges between Subgenomes.</title>
        <authorList>
            <person name="Davis J.T."/>
        </authorList>
    </citation>
    <scope>NUCLEOTIDE SEQUENCE [LARGE SCALE GENOMIC DNA]</scope>
    <source>
        <strain evidence="10">cv. Da-Ae</strain>
        <tissue evidence="9">Seedling</tissue>
    </source>
</reference>
<dbReference type="SUPFAM" id="SSF52540">
    <property type="entry name" value="P-loop containing nucleoside triphosphate hydrolases"/>
    <property type="match status" value="3"/>
</dbReference>
<dbReference type="EMBL" id="JAGKQM010000006">
    <property type="protein sequence ID" value="KAH0923765.1"/>
    <property type="molecule type" value="Genomic_DNA"/>
</dbReference>
<dbReference type="CDD" id="cd19510">
    <property type="entry name" value="RecA-like_BCS1"/>
    <property type="match status" value="1"/>
</dbReference>
<dbReference type="SMART" id="SM00382">
    <property type="entry name" value="AAA"/>
    <property type="match status" value="1"/>
</dbReference>
<keyword evidence="10" id="KW-1185">Reference proteome</keyword>
<evidence type="ECO:0000256" key="3">
    <source>
        <dbReference type="ARBA" id="ARBA00022801"/>
    </source>
</evidence>
<keyword evidence="7" id="KW-0175">Coiled coil</keyword>
<keyword evidence="5" id="KW-0460">Magnesium</keyword>
<evidence type="ECO:0000256" key="6">
    <source>
        <dbReference type="ARBA" id="ARBA00049360"/>
    </source>
</evidence>
<evidence type="ECO:0000313" key="10">
    <source>
        <dbReference type="Proteomes" id="UP000824890"/>
    </source>
</evidence>
<organism evidence="9 10">
    <name type="scientific">Brassica napus</name>
    <name type="common">Rape</name>
    <dbReference type="NCBI Taxonomy" id="3708"/>
    <lineage>
        <taxon>Eukaryota</taxon>
        <taxon>Viridiplantae</taxon>
        <taxon>Streptophyta</taxon>
        <taxon>Embryophyta</taxon>
        <taxon>Tracheophyta</taxon>
        <taxon>Spermatophyta</taxon>
        <taxon>Magnoliopsida</taxon>
        <taxon>eudicotyledons</taxon>
        <taxon>Gunneridae</taxon>
        <taxon>Pentapetalae</taxon>
        <taxon>rosids</taxon>
        <taxon>malvids</taxon>
        <taxon>Brassicales</taxon>
        <taxon>Brassicaceae</taxon>
        <taxon>Brassiceae</taxon>
        <taxon>Brassica</taxon>
    </lineage>
</organism>
<dbReference type="InterPro" id="IPR058017">
    <property type="entry name" value="At3g28540-like_C"/>
</dbReference>
<comment type="similarity">
    <text evidence="2">Belongs to the AAA ATPase family. BCS1 subfamily.</text>
</comment>
<evidence type="ECO:0000259" key="8">
    <source>
        <dbReference type="SMART" id="SM00382"/>
    </source>
</evidence>
<proteinExistence type="inferred from homology"/>
<dbReference type="InterPro" id="IPR050747">
    <property type="entry name" value="Mitochondrial_chaperone_BCS1"/>
</dbReference>
<accession>A0ABQ8D322</accession>
<evidence type="ECO:0000256" key="5">
    <source>
        <dbReference type="ARBA" id="ARBA00022842"/>
    </source>
</evidence>
<dbReference type="Pfam" id="PF14363">
    <property type="entry name" value="AAA_assoc"/>
    <property type="match status" value="3"/>
</dbReference>
<evidence type="ECO:0000256" key="4">
    <source>
        <dbReference type="ARBA" id="ARBA00022840"/>
    </source>
</evidence>
<evidence type="ECO:0000256" key="2">
    <source>
        <dbReference type="ARBA" id="ARBA00007448"/>
    </source>
</evidence>
<feature type="domain" description="AAA+ ATPase" evidence="8">
    <location>
        <begin position="269"/>
        <end position="412"/>
    </location>
</feature>
<evidence type="ECO:0000313" key="9">
    <source>
        <dbReference type="EMBL" id="KAH0923765.1"/>
    </source>
</evidence>
<dbReference type="Pfam" id="PF25568">
    <property type="entry name" value="AAA_lid_At3g28540"/>
    <property type="match status" value="3"/>
</dbReference>
<dbReference type="Gene3D" id="3.40.50.300">
    <property type="entry name" value="P-loop containing nucleotide triphosphate hydrolases"/>
    <property type="match status" value="3"/>
</dbReference>
<feature type="coiled-coil region" evidence="7">
    <location>
        <begin position="1219"/>
        <end position="1246"/>
    </location>
</feature>
<dbReference type="InterPro" id="IPR027417">
    <property type="entry name" value="P-loop_NTPase"/>
</dbReference>
<dbReference type="PROSITE" id="PS00674">
    <property type="entry name" value="AAA"/>
    <property type="match status" value="3"/>
</dbReference>
<dbReference type="InterPro" id="IPR003593">
    <property type="entry name" value="AAA+_ATPase"/>
</dbReference>
<comment type="catalytic activity">
    <reaction evidence="6">
        <text>ATP + H2O = ADP + phosphate + H(+)</text>
        <dbReference type="Rhea" id="RHEA:13065"/>
        <dbReference type="ChEBI" id="CHEBI:15377"/>
        <dbReference type="ChEBI" id="CHEBI:15378"/>
        <dbReference type="ChEBI" id="CHEBI:30616"/>
        <dbReference type="ChEBI" id="CHEBI:43474"/>
        <dbReference type="ChEBI" id="CHEBI:456216"/>
    </reaction>
</comment>
<evidence type="ECO:0000256" key="7">
    <source>
        <dbReference type="SAM" id="Coils"/>
    </source>
</evidence>
<sequence length="1269" mass="147269">MSQDQKLLLLQKKKSKRSLIEILMGSIVKPLFGDNLTTIGSNIAGLLFIIETLRRYFPGQLKVTIQELLVNAIHRLPFFKKCADKTLAFFSPYAQIRFTEIEEYRYNYAYPAIKTYLGAQVNPQVKNLKGSQMRGRKSLDFKRDDDKLEDEYEGVKVWWEVVKFNDGANICRLTFHRSNWEVVTGSYLKYVVEEGKSIEEKKKKVKIFMNNPSLNWEMSTMNLWSSIDFEHPATFDTMAMDPKKKDEIINDLLAFREGEEYYKKIGKAWKRGYLLHGPPGTGKSTMIAAMANLMSYSIYDLELTSIGNNWELKKLLLGTTSKSIIVIEDIDCSLDITGERGVKEDQINAEIKKVKKKNAVTLSGLLNFIDGIWSACGQERILVFTTNHLGKLDQALIRRGRMDMHIELSYCRFEAFKILAKNYLNLDSHLLFGEIETLLEETNMTPADVAENLMVKDGESGVDGPLKGLIRALEQMKLNQHSNEQQKENQKLLLLQTKKSKRNLIEIFMGSIVKPMFGDNITTIGSNIAGLLFIIETLRRYFPLHLKITIQELLVNAIQRLPFFKKCADKTLAFFSPYAQIRFREIEEYKHNYAYSAIKTYLGAQVNSQVKNFKGSQARGRESLDIKRDDDKVEDEYEGVKIWWEVLKPTDGVKMCRLTFHRSNLEVVTGSYLRYVVEEGKSIEEKKKKKVKLFMNNPSPNWKMFTMNLWSSIDFEHPATFDTMAMDPKKKDEIMSDLLAFRDGEEYYKKIGKAWKRGYFNAEIKKEKKKNAVTLSGLLNFIDGIWSACGQERILVFTTNHLGKLDQALIRRGRMDMHIELSYCRFDAFKILAKNYLNLDSHLLFGEIETLLEETNMTPADVAENLMVKDGESGVDGSLKGLIRALEQMKLNQHSNEQQKKIKRWFPHVGDHLEPFFQRLFSRFYPYIQIKFHEYSGEHFKRSEVYSGIQSYLSKDSSLRAKKLKANTTKGSKSLVLSMDDREEITDEFESVTVWWQSKKVRNTRQSFSFYPAADEKRYYMLKFHRRDREVIIERYLEHVVKEGKMIDMKNRERKLYSNTPGQNHRNQTKWSHVTFEHPASFDTLAMEEKKKEEIKSDLIKFSKSKDYYKKIGKAWKRGEGEKKESKVTLSGLLNFIDGLWSACGGERIIVFTTNFVDKLDPALIRKGRMDKHIEMSYCGFEAFKVLAKNYLDVEEKIKMTPADVGENLLPKSEGEEGETCLKRLIEALKEAKEEAKKRVEEEHFSLFHLKHIQNFVQPCLPKTNLLQD</sequence>
<gene>
    <name evidence="9" type="ORF">HID58_023783</name>
</gene>
<keyword evidence="4" id="KW-0547">Nucleotide-binding</keyword>
<comment type="caution">
    <text evidence="9">The sequence shown here is derived from an EMBL/GenBank/DDBJ whole genome shotgun (WGS) entry which is preliminary data.</text>
</comment>
<name>A0ABQ8D322_BRANA</name>
<protein>
    <recommendedName>
        <fullName evidence="8">AAA+ ATPase domain-containing protein</fullName>
    </recommendedName>
</protein>
<dbReference type="InterPro" id="IPR003959">
    <property type="entry name" value="ATPase_AAA_core"/>
</dbReference>
<dbReference type="PANTHER" id="PTHR23070">
    <property type="entry name" value="BCS1 AAA-TYPE ATPASE"/>
    <property type="match status" value="1"/>
</dbReference>
<dbReference type="Proteomes" id="UP000824890">
    <property type="component" value="Unassembled WGS sequence"/>
</dbReference>
<evidence type="ECO:0000256" key="1">
    <source>
        <dbReference type="ARBA" id="ARBA00001946"/>
    </source>
</evidence>
<comment type="cofactor">
    <cofactor evidence="1">
        <name>Mg(2+)</name>
        <dbReference type="ChEBI" id="CHEBI:18420"/>
    </cofactor>
</comment>
<keyword evidence="3" id="KW-0378">Hydrolase</keyword>
<dbReference type="InterPro" id="IPR003960">
    <property type="entry name" value="ATPase_AAA_CS"/>
</dbReference>
<dbReference type="Pfam" id="PF00004">
    <property type="entry name" value="AAA"/>
    <property type="match status" value="3"/>
</dbReference>
<keyword evidence="4" id="KW-0067">ATP-binding</keyword>
<dbReference type="InterPro" id="IPR025753">
    <property type="entry name" value="AAA_N_dom"/>
</dbReference>